<dbReference type="KEGG" id="bbes:BESB_000840"/>
<gene>
    <name evidence="3" type="ORF">BESB_000840</name>
</gene>
<accession>A0A2A9MPK1</accession>
<dbReference type="GeneID" id="40305147"/>
<keyword evidence="2" id="KW-1133">Transmembrane helix</keyword>
<keyword evidence="4" id="KW-1185">Reference proteome</keyword>
<keyword evidence="2" id="KW-0812">Transmembrane</keyword>
<feature type="compositionally biased region" description="Polar residues" evidence="1">
    <location>
        <begin position="170"/>
        <end position="204"/>
    </location>
</feature>
<dbReference type="RefSeq" id="XP_029221751.1">
    <property type="nucleotide sequence ID" value="XM_029358839.1"/>
</dbReference>
<dbReference type="OrthoDB" id="330624at2759"/>
<dbReference type="VEuPathDB" id="ToxoDB:BESB_000840"/>
<feature type="transmembrane region" description="Helical" evidence="2">
    <location>
        <begin position="116"/>
        <end position="135"/>
    </location>
</feature>
<feature type="region of interest" description="Disordered" evidence="1">
    <location>
        <begin position="165"/>
        <end position="236"/>
    </location>
</feature>
<evidence type="ECO:0000313" key="4">
    <source>
        <dbReference type="Proteomes" id="UP000224006"/>
    </source>
</evidence>
<keyword evidence="2" id="KW-0472">Membrane</keyword>
<comment type="caution">
    <text evidence="3">The sequence shown here is derived from an EMBL/GenBank/DDBJ whole genome shotgun (WGS) entry which is preliminary data.</text>
</comment>
<evidence type="ECO:0000256" key="2">
    <source>
        <dbReference type="SAM" id="Phobius"/>
    </source>
</evidence>
<dbReference type="EMBL" id="NWUJ01000001">
    <property type="protein sequence ID" value="PFH37742.1"/>
    <property type="molecule type" value="Genomic_DNA"/>
</dbReference>
<reference evidence="3 4" key="1">
    <citation type="submission" date="2017-09" db="EMBL/GenBank/DDBJ databases">
        <title>Genome sequencing of Besnoitia besnoiti strain Bb-Ger1.</title>
        <authorList>
            <person name="Schares G."/>
            <person name="Venepally P."/>
            <person name="Lorenzi H.A."/>
        </authorList>
    </citation>
    <scope>NUCLEOTIDE SEQUENCE [LARGE SCALE GENOMIC DNA]</scope>
    <source>
        <strain evidence="3 4">Bb-Ger1</strain>
    </source>
</reference>
<dbReference type="Proteomes" id="UP000224006">
    <property type="component" value="Chromosome I"/>
</dbReference>
<sequence>MASGGSSSFDRGATAGSFAVPQFTLSSMDAGAQAGIVGTVGASAGLPAPTAALPPRRVEDMSSQEIIQMLPAEDQYAIARVASQGRWTGLFTAAATGAWVFRALRRRGAPMPAAGAVLLGLTLGYPLGVSLTVAYNGRLLKRVSTDILELQRRSREAYTGSAAGYESTFPGWTNPQSQQAPWTRPSSGQQQGPQTNWSDTSLASGNFGDASSGLMNDRWSEGDSTNKSTKDEILKE</sequence>
<name>A0A2A9MPK1_BESBE</name>
<organism evidence="3 4">
    <name type="scientific">Besnoitia besnoiti</name>
    <name type="common">Apicomplexan protozoan</name>
    <dbReference type="NCBI Taxonomy" id="94643"/>
    <lineage>
        <taxon>Eukaryota</taxon>
        <taxon>Sar</taxon>
        <taxon>Alveolata</taxon>
        <taxon>Apicomplexa</taxon>
        <taxon>Conoidasida</taxon>
        <taxon>Coccidia</taxon>
        <taxon>Eucoccidiorida</taxon>
        <taxon>Eimeriorina</taxon>
        <taxon>Sarcocystidae</taxon>
        <taxon>Besnoitia</taxon>
    </lineage>
</organism>
<evidence type="ECO:0008006" key="5">
    <source>
        <dbReference type="Google" id="ProtNLM"/>
    </source>
</evidence>
<dbReference type="AlphaFoldDB" id="A0A2A9MPK1"/>
<evidence type="ECO:0000256" key="1">
    <source>
        <dbReference type="SAM" id="MobiDB-lite"/>
    </source>
</evidence>
<protein>
    <recommendedName>
        <fullName evidence="5">Transmembrane protein</fullName>
    </recommendedName>
</protein>
<proteinExistence type="predicted"/>
<evidence type="ECO:0000313" key="3">
    <source>
        <dbReference type="EMBL" id="PFH37742.1"/>
    </source>
</evidence>